<dbReference type="NCBIfam" id="NF006810">
    <property type="entry name" value="PRK09331.1"/>
    <property type="match status" value="1"/>
</dbReference>
<dbReference type="InterPro" id="IPR015424">
    <property type="entry name" value="PyrdxlP-dep_Trfase"/>
</dbReference>
<dbReference type="Pfam" id="PF05889">
    <property type="entry name" value="SepSecS"/>
    <property type="match status" value="1"/>
</dbReference>
<feature type="binding site" evidence="5">
    <location>
        <position position="196"/>
    </location>
    <ligand>
        <name>pyridoxal 5'-phosphate</name>
        <dbReference type="ChEBI" id="CHEBI:597326"/>
    </ligand>
</feature>
<gene>
    <name evidence="6" type="ordered locus">Metev_1356</name>
</gene>
<name>D7E9E2_METEZ</name>
<dbReference type="STRING" id="644295.Metev_1356"/>
<dbReference type="Gene3D" id="3.40.640.10">
    <property type="entry name" value="Type I PLP-dependent aspartate aminotransferase-like (Major domain)"/>
    <property type="match status" value="1"/>
</dbReference>
<feature type="binding site" evidence="5">
    <location>
        <begin position="219"/>
        <end position="221"/>
    </location>
    <ligand>
        <name>pyridoxal 5'-phosphate</name>
        <dbReference type="ChEBI" id="CHEBI:597326"/>
    </ligand>
</feature>
<dbReference type="GO" id="GO:0006412">
    <property type="term" value="P:translation"/>
    <property type="evidence" value="ECO:0007669"/>
    <property type="project" value="UniProtKB-KW"/>
</dbReference>
<dbReference type="GeneID" id="9346991"/>
<evidence type="ECO:0000256" key="3">
    <source>
        <dbReference type="ARBA" id="ARBA00022898"/>
    </source>
</evidence>
<dbReference type="NCBIfam" id="TIGR02539">
    <property type="entry name" value="SepCysS"/>
    <property type="match status" value="1"/>
</dbReference>
<evidence type="ECO:0000256" key="5">
    <source>
        <dbReference type="HAMAP-Rule" id="MF_01675"/>
    </source>
</evidence>
<evidence type="ECO:0000256" key="1">
    <source>
        <dbReference type="ARBA" id="ARBA00001933"/>
    </source>
</evidence>
<comment type="function">
    <text evidence="5">Converts O-phospho-L-seryl-tRNA(Cys) (Sep-tRNA(Cys)) to L-cysteinyl-tRNA(Cys) (Cys-tRNA(Cys)).</text>
</comment>
<dbReference type="Gene3D" id="3.90.1150.10">
    <property type="entry name" value="Aspartate Aminotransferase, domain 1"/>
    <property type="match status" value="1"/>
</dbReference>
<dbReference type="InterPro" id="IPR015422">
    <property type="entry name" value="PyrdxlP-dep_Trfase_small"/>
</dbReference>
<dbReference type="GO" id="GO:0043766">
    <property type="term" value="F:Sep-tRNA:Cys-tRNA synthase activity"/>
    <property type="evidence" value="ECO:0007669"/>
    <property type="project" value="UniProtKB-UniRule"/>
</dbReference>
<accession>D7E9E2</accession>
<keyword evidence="4 5" id="KW-0648">Protein biosynthesis</keyword>
<dbReference type="HOGENOM" id="CLU_060476_0_0_2"/>
<dbReference type="InterPro" id="IPR008829">
    <property type="entry name" value="SepSecS/SepCysS"/>
</dbReference>
<comment type="cofactor">
    <cofactor evidence="1 5">
        <name>pyridoxal 5'-phosphate</name>
        <dbReference type="ChEBI" id="CHEBI:597326"/>
    </cofactor>
</comment>
<sequence>MALDESSLQKFGYMEREPLNAINIDPLQTGGILTEEARQALVQWGDGYSVCDFCPGTLDQIKKPKIKDFVHEALPEFIGADEVRVTNGARESKFAVMHSVANEGDWIVLDNLAHYSSHVAAQRARLNTETVSSTGHPDYWIDPEGYAKAIENVIDESGKPPSMALLTYPDGNYGNLPNAKKVASVCHEYDVPLLLNCAYSIGRMPIDANDIGADFVVGSGHKSMASSGPIGVLGVSEEYSDIVFRKSPTHKKKEVELLGCTARGATLMTMIASFPNVVKRTREWDREVENARWFSEKLENLGMNQVGDKPHNHDLMFFEAPNIYEISQKAKSGRYFLYKELKSRNIHGIKAGLTKFFKLSTFRVGRENLSTVVDAFDEIIKKYE</sequence>
<dbReference type="OrthoDB" id="5817at2157"/>
<keyword evidence="2 5" id="KW-0808">Transferase</keyword>
<dbReference type="KEGG" id="mev:Metev_1356"/>
<dbReference type="InterPro" id="IPR015421">
    <property type="entry name" value="PyrdxlP-dep_Trfase_major"/>
</dbReference>
<dbReference type="EC" id="2.5.1.73" evidence="5"/>
<comment type="subunit">
    <text evidence="5">Homodimer. Interacts with SepRS.</text>
</comment>
<keyword evidence="7" id="KW-1185">Reference proteome</keyword>
<evidence type="ECO:0000256" key="4">
    <source>
        <dbReference type="ARBA" id="ARBA00022917"/>
    </source>
</evidence>
<dbReference type="HAMAP" id="MF_01675">
    <property type="entry name" value="Sep_Cys_tRNA_synth"/>
    <property type="match status" value="1"/>
</dbReference>
<feature type="binding site" evidence="5">
    <location>
        <begin position="89"/>
        <end position="90"/>
    </location>
    <ligand>
        <name>pyridoxal 5'-phosphate</name>
        <dbReference type="ChEBI" id="CHEBI:597326"/>
    </ligand>
</feature>
<dbReference type="Proteomes" id="UP000000391">
    <property type="component" value="Chromosome"/>
</dbReference>
<feature type="modified residue" description="N6-(pyridoxal phosphate)lysine" evidence="5">
    <location>
        <position position="222"/>
    </location>
</feature>
<dbReference type="InterPro" id="IPR013375">
    <property type="entry name" value="Sep_Cys-tRNA_synth_arc"/>
</dbReference>
<protein>
    <recommendedName>
        <fullName evidence="5">O-phospho-L-seryl-tRNA:Cys-tRNA synthase</fullName>
        <ecNumber evidence="5">2.5.1.73</ecNumber>
    </recommendedName>
    <alternativeName>
        <fullName evidence="5">Sep-tRNA:Cys-tRNA synthase</fullName>
        <shortName evidence="5">SepCysS</shortName>
    </alternativeName>
</protein>
<dbReference type="EMBL" id="CP002069">
    <property type="protein sequence ID" value="ADI74214.1"/>
    <property type="molecule type" value="Genomic_DNA"/>
</dbReference>
<organism evidence="6 7">
    <name type="scientific">Methanohalobium evestigatum (strain ATCC BAA-1072 / DSM 3721 / NBRC 107634 / OCM 161 / Z-7303)</name>
    <dbReference type="NCBI Taxonomy" id="644295"/>
    <lineage>
        <taxon>Archaea</taxon>
        <taxon>Methanobacteriati</taxon>
        <taxon>Methanobacteriota</taxon>
        <taxon>Stenosarchaea group</taxon>
        <taxon>Methanomicrobia</taxon>
        <taxon>Methanosarcinales</taxon>
        <taxon>Methanosarcinaceae</taxon>
        <taxon>Methanohalobium</taxon>
    </lineage>
</organism>
<dbReference type="RefSeq" id="WP_013194779.1">
    <property type="nucleotide sequence ID" value="NC_014253.1"/>
</dbReference>
<dbReference type="PANTHER" id="PTHR43586:SF3">
    <property type="entry name" value="O-PHOSPHO-L-SERYL-TRNA:CYS-TRNA SYNTHASE"/>
    <property type="match status" value="1"/>
</dbReference>
<keyword evidence="3 5" id="KW-0663">Pyridoxal phosphate</keyword>
<reference evidence="6 7" key="1">
    <citation type="submission" date="2010-06" db="EMBL/GenBank/DDBJ databases">
        <title>Complete sequence chromosome of Methanohalobium evestigatum Z-7303.</title>
        <authorList>
            <consortium name="US DOE Joint Genome Institute"/>
            <person name="Lucas S."/>
            <person name="Copeland A."/>
            <person name="Lapidus A."/>
            <person name="Cheng J.-F."/>
            <person name="Bruce D."/>
            <person name="Goodwin L."/>
            <person name="Pitluck S."/>
            <person name="Saunders E."/>
            <person name="Detter J.C."/>
            <person name="Han C."/>
            <person name="Tapia R."/>
            <person name="Land M."/>
            <person name="Hauser L."/>
            <person name="Kyrpides N."/>
            <person name="Mikhailova N."/>
            <person name="Sieprawska-Lupa M."/>
            <person name="Whitman W.B."/>
            <person name="Anderson I."/>
            <person name="Woyke T."/>
        </authorList>
    </citation>
    <scope>NUCLEOTIDE SEQUENCE [LARGE SCALE GENOMIC DNA]</scope>
    <source>
        <strain evidence="7">ATCC BAA-1072 / DSM 3721 / NBRC 107634 / OCM 161 / Z-7303</strain>
    </source>
</reference>
<dbReference type="AlphaFoldDB" id="D7E9E2"/>
<comment type="similarity">
    <text evidence="5">Belongs to the SepCysS family.</text>
</comment>
<comment type="catalytic activity">
    <reaction evidence="5">
        <text>O-phospho-L-seryl-tRNA(Cys) + hydrogen sulfide + H(+) = L-cysteinyl-tRNA(Cys) + phosphate</text>
        <dbReference type="Rhea" id="RHEA:25686"/>
        <dbReference type="Rhea" id="RHEA-COMP:9679"/>
        <dbReference type="Rhea" id="RHEA-COMP:9719"/>
        <dbReference type="ChEBI" id="CHEBI:15378"/>
        <dbReference type="ChEBI" id="CHEBI:29919"/>
        <dbReference type="ChEBI" id="CHEBI:43474"/>
        <dbReference type="ChEBI" id="CHEBI:78517"/>
        <dbReference type="ChEBI" id="CHEBI:78551"/>
        <dbReference type="EC" id="2.5.1.73"/>
    </reaction>
</comment>
<dbReference type="SUPFAM" id="SSF53383">
    <property type="entry name" value="PLP-dependent transferases"/>
    <property type="match status" value="1"/>
</dbReference>
<evidence type="ECO:0000313" key="6">
    <source>
        <dbReference type="EMBL" id="ADI74214.1"/>
    </source>
</evidence>
<dbReference type="PANTHER" id="PTHR43586">
    <property type="entry name" value="CYSTEINE DESULFURASE"/>
    <property type="match status" value="1"/>
</dbReference>
<evidence type="ECO:0000313" key="7">
    <source>
        <dbReference type="Proteomes" id="UP000000391"/>
    </source>
</evidence>
<proteinExistence type="inferred from homology"/>
<evidence type="ECO:0000256" key="2">
    <source>
        <dbReference type="ARBA" id="ARBA00022679"/>
    </source>
</evidence>